<accession>A0A9X7W252</accession>
<evidence type="ECO:0000256" key="5">
    <source>
        <dbReference type="PIRSR" id="PIRSR611778-50"/>
    </source>
</evidence>
<dbReference type="Gene3D" id="3.20.20.140">
    <property type="entry name" value="Metal-dependent hydrolases"/>
    <property type="match status" value="1"/>
</dbReference>
<evidence type="ECO:0000256" key="2">
    <source>
        <dbReference type="ARBA" id="ARBA00008829"/>
    </source>
</evidence>
<dbReference type="GO" id="GO:0004157">
    <property type="term" value="F:dihydropyrimidinase activity"/>
    <property type="evidence" value="ECO:0007669"/>
    <property type="project" value="UniProtKB-EC"/>
</dbReference>
<name>A0A9X7W252_9BACL</name>
<dbReference type="Pfam" id="PF01979">
    <property type="entry name" value="Amidohydro_1"/>
    <property type="match status" value="1"/>
</dbReference>
<dbReference type="KEGG" id="afx:JZ786_10215"/>
<reference evidence="7 8" key="1">
    <citation type="submission" date="2021-02" db="EMBL/GenBank/DDBJ databases">
        <title>Alicyclobacillus curvatus sp. nov. and Alicyclobacillus mengziensis sp. nov., two acidophilic bacteria isolated from acid mine drainage.</title>
        <authorList>
            <person name="Huang Y."/>
        </authorList>
    </citation>
    <scope>NUCLEOTIDE SEQUENCE [LARGE SCALE GENOMIC DNA]</scope>
    <source>
        <strain evidence="7 8">S30H14</strain>
    </source>
</reference>
<dbReference type="InterPro" id="IPR032466">
    <property type="entry name" value="Metal_Hydrolase"/>
</dbReference>
<dbReference type="RefSeq" id="WP_206658565.1">
    <property type="nucleotide sequence ID" value="NZ_CP071182.1"/>
</dbReference>
<keyword evidence="3" id="KW-0479">Metal-binding</keyword>
<dbReference type="GO" id="GO:0046872">
    <property type="term" value="F:metal ion binding"/>
    <property type="evidence" value="ECO:0007669"/>
    <property type="project" value="UniProtKB-KW"/>
</dbReference>
<dbReference type="EMBL" id="CP071182">
    <property type="protein sequence ID" value="QSO49254.1"/>
    <property type="molecule type" value="Genomic_DNA"/>
</dbReference>
<evidence type="ECO:0000256" key="4">
    <source>
        <dbReference type="ARBA" id="ARBA00022801"/>
    </source>
</evidence>
<proteinExistence type="inferred from homology"/>
<evidence type="ECO:0000313" key="8">
    <source>
        <dbReference type="Proteomes" id="UP000663505"/>
    </source>
</evidence>
<gene>
    <name evidence="7" type="primary">hydA</name>
    <name evidence="7" type="ORF">JZ786_10215</name>
</gene>
<evidence type="ECO:0000259" key="6">
    <source>
        <dbReference type="Pfam" id="PF01979"/>
    </source>
</evidence>
<evidence type="ECO:0000313" key="7">
    <source>
        <dbReference type="EMBL" id="QSO49254.1"/>
    </source>
</evidence>
<feature type="modified residue" description="N6-carboxylysine" evidence="5">
    <location>
        <position position="150"/>
    </location>
</feature>
<dbReference type="PANTHER" id="PTHR11647">
    <property type="entry name" value="HYDRANTOINASE/DIHYDROPYRIMIDINASE FAMILY MEMBER"/>
    <property type="match status" value="1"/>
</dbReference>
<dbReference type="Proteomes" id="UP000663505">
    <property type="component" value="Chromosome"/>
</dbReference>
<dbReference type="CDD" id="cd01314">
    <property type="entry name" value="D-HYD"/>
    <property type="match status" value="1"/>
</dbReference>
<protein>
    <submittedName>
        <fullName evidence="7">Dihydropyrimidinase</fullName>
        <ecNumber evidence="7">3.5.2.2</ecNumber>
    </submittedName>
</protein>
<dbReference type="InterPro" id="IPR011059">
    <property type="entry name" value="Metal-dep_hydrolase_composite"/>
</dbReference>
<comment type="cofactor">
    <cofactor evidence="1">
        <name>Zn(2+)</name>
        <dbReference type="ChEBI" id="CHEBI:29105"/>
    </cofactor>
</comment>
<dbReference type="SUPFAM" id="SSF51556">
    <property type="entry name" value="Metallo-dependent hydrolases"/>
    <property type="match status" value="1"/>
</dbReference>
<dbReference type="InterPro" id="IPR011778">
    <property type="entry name" value="Hydantoinase/dihydroPyrase"/>
</dbReference>
<comment type="PTM">
    <text evidence="5">Carbamylation allows a single lysine to coordinate two divalent metal cations.</text>
</comment>
<dbReference type="InterPro" id="IPR050378">
    <property type="entry name" value="Metallo-dep_Hydrolases_sf"/>
</dbReference>
<comment type="similarity">
    <text evidence="2">Belongs to the metallo-dependent hydrolases superfamily. Hydantoinase/dihydropyrimidinase family.</text>
</comment>
<dbReference type="EC" id="3.5.2.2" evidence="7"/>
<dbReference type="AlphaFoldDB" id="A0A9X7W252"/>
<dbReference type="InterPro" id="IPR006680">
    <property type="entry name" value="Amidohydro-rel"/>
</dbReference>
<evidence type="ECO:0000256" key="3">
    <source>
        <dbReference type="ARBA" id="ARBA00022723"/>
    </source>
</evidence>
<evidence type="ECO:0000256" key="1">
    <source>
        <dbReference type="ARBA" id="ARBA00001947"/>
    </source>
</evidence>
<dbReference type="NCBIfam" id="TIGR02033">
    <property type="entry name" value="D-hydantoinase"/>
    <property type="match status" value="1"/>
</dbReference>
<dbReference type="SUPFAM" id="SSF51338">
    <property type="entry name" value="Composite domain of metallo-dependent hydrolases"/>
    <property type="match status" value="2"/>
</dbReference>
<feature type="domain" description="Amidohydrolase-related" evidence="6">
    <location>
        <begin position="49"/>
        <end position="415"/>
    </location>
</feature>
<sequence>MNKLIKNGIVVTASDVQRADVAIENGVVTAVGQNLPDNGAEIVDADGCYVFPGGVDPHTHLDMPFGGTVTIDDFESGTIGFAAGGTTTIVDFCMHEKGKSLQHSLDIWHEKARGKAVIDYGFHMMVGDLRDEILDEIPKLVEEQGVSSFKVFMAYKNNLQAEDKTLFRVLQRAKAAKALVQVHAENGDVIDALVEDALASGNVEPVYHALTRPPEAEGEATARAIELARLAGAPIYIVHVTCREAVEAISRARRRGQPVFGETCEQYLVCDHTDYERPGFEGAKYVMSPPIREKSHQEALWNGLFNGDLMVLGSDQCSFNFKGQKELGKEDFSKIPNGGPTGEERMGILYEYGVVQGRIGLSKFVDLTSTTAAKLFGLFPKKGTIAVGSDADIVIWDPNVERTISAATQYLKCDYSLFEGFKVHGKARDVLLRGEYVFQNNEFVGAPGTGEYVPQKPFEYK</sequence>
<dbReference type="GO" id="GO:0005829">
    <property type="term" value="C:cytosol"/>
    <property type="evidence" value="ECO:0007669"/>
    <property type="project" value="TreeGrafter"/>
</dbReference>
<keyword evidence="8" id="KW-1185">Reference proteome</keyword>
<dbReference type="PANTHER" id="PTHR11647:SF1">
    <property type="entry name" value="COLLAPSIN RESPONSE MEDIATOR PROTEIN"/>
    <property type="match status" value="1"/>
</dbReference>
<dbReference type="Gene3D" id="2.30.40.10">
    <property type="entry name" value="Urease, subunit C, domain 1"/>
    <property type="match status" value="1"/>
</dbReference>
<keyword evidence="4 7" id="KW-0378">Hydrolase</keyword>
<dbReference type="FunFam" id="3.20.20.140:FF:000076">
    <property type="entry name" value="Dihydropyrimidinase like 2"/>
    <property type="match status" value="1"/>
</dbReference>
<organism evidence="7 8">
    <name type="scientific">Alicyclobacillus mengziensis</name>
    <dbReference type="NCBI Taxonomy" id="2931921"/>
    <lineage>
        <taxon>Bacteria</taxon>
        <taxon>Bacillati</taxon>
        <taxon>Bacillota</taxon>
        <taxon>Bacilli</taxon>
        <taxon>Bacillales</taxon>
        <taxon>Alicyclobacillaceae</taxon>
        <taxon>Alicyclobacillus</taxon>
    </lineage>
</organism>